<dbReference type="GO" id="GO:0032993">
    <property type="term" value="C:protein-DNA complex"/>
    <property type="evidence" value="ECO:0007669"/>
    <property type="project" value="TreeGrafter"/>
</dbReference>
<dbReference type="CDD" id="cd17574">
    <property type="entry name" value="REC_OmpR"/>
    <property type="match status" value="1"/>
</dbReference>
<dbReference type="Gene3D" id="1.10.10.10">
    <property type="entry name" value="Winged helix-like DNA-binding domain superfamily/Winged helix DNA-binding domain"/>
    <property type="match status" value="1"/>
</dbReference>
<dbReference type="PROSITE" id="PS50043">
    <property type="entry name" value="HTH_LUXR_2"/>
    <property type="match status" value="1"/>
</dbReference>
<evidence type="ECO:0000259" key="8">
    <source>
        <dbReference type="PROSITE" id="PS50110"/>
    </source>
</evidence>
<evidence type="ECO:0000313" key="10">
    <source>
        <dbReference type="Proteomes" id="UP000325684"/>
    </source>
</evidence>
<dbReference type="GO" id="GO:0006355">
    <property type="term" value="P:regulation of DNA-templated transcription"/>
    <property type="evidence" value="ECO:0007669"/>
    <property type="project" value="InterPro"/>
</dbReference>
<dbReference type="PANTHER" id="PTHR48111">
    <property type="entry name" value="REGULATOR OF RPOS"/>
    <property type="match status" value="1"/>
</dbReference>
<dbReference type="InterPro" id="IPR016032">
    <property type="entry name" value="Sig_transdc_resp-reg_C-effctor"/>
</dbReference>
<dbReference type="PRINTS" id="PR00038">
    <property type="entry name" value="HTHLUXR"/>
</dbReference>
<dbReference type="SMART" id="SM00421">
    <property type="entry name" value="HTH_LUXR"/>
    <property type="match status" value="1"/>
</dbReference>
<dbReference type="GO" id="GO:0000156">
    <property type="term" value="F:phosphorelay response regulator activity"/>
    <property type="evidence" value="ECO:0007669"/>
    <property type="project" value="TreeGrafter"/>
</dbReference>
<dbReference type="InterPro" id="IPR011006">
    <property type="entry name" value="CheY-like_superfamily"/>
</dbReference>
<dbReference type="SUPFAM" id="SSF52172">
    <property type="entry name" value="CheY-like"/>
    <property type="match status" value="1"/>
</dbReference>
<dbReference type="InterPro" id="IPR036388">
    <property type="entry name" value="WH-like_DNA-bd_sf"/>
</dbReference>
<dbReference type="AlphaFoldDB" id="A0A5N3PFA3"/>
<dbReference type="PROSITE" id="PS50110">
    <property type="entry name" value="RESPONSE_REGULATORY"/>
    <property type="match status" value="1"/>
</dbReference>
<evidence type="ECO:0000313" key="9">
    <source>
        <dbReference type="EMBL" id="KAB0268416.1"/>
    </source>
</evidence>
<gene>
    <name evidence="9" type="ORF">FEZ63_05325</name>
</gene>
<keyword evidence="3" id="KW-0805">Transcription regulation</keyword>
<proteinExistence type="predicted"/>
<sequence>MDSSMLKNDFDIGTKGRLILCVEDDFRLRSDIVEELEAAGYRVEEATNGEEALKRLETCKPDLILSDITMAIMGGYDLLRAIRSKRPDLDDVPFVFLSVLNDKHDVIQGKSVGADDYLLKPVDYDVMLATIGSRLGQVARMRRNTVAQLERERREMLEAAIVETRDAFAGVANALDGMSSGVIFLDGTGQVQSMNRTAQRMTRGEDGLVLSARGLRTTSATSTRNLKQAIQNALAGPSNGSMVTVSRAMHRPLILQICPLGVRDAIDSPAVAVLVVDPEMRPRLSAEMVSRMYDLTRAEARLAVALTDGKRLDEIATEFGVSPTTVSFHLQNLFRKTHTSRQTDLVALLMRGALAFQPAEVA</sequence>
<dbReference type="PANTHER" id="PTHR48111:SF1">
    <property type="entry name" value="TWO-COMPONENT RESPONSE REGULATOR ORR33"/>
    <property type="match status" value="1"/>
</dbReference>
<keyword evidence="5" id="KW-0804">Transcription</keyword>
<dbReference type="InterPro" id="IPR000792">
    <property type="entry name" value="Tscrpt_reg_LuxR_C"/>
</dbReference>
<dbReference type="Pfam" id="PF00196">
    <property type="entry name" value="GerE"/>
    <property type="match status" value="1"/>
</dbReference>
<keyword evidence="2" id="KW-0902">Two-component regulatory system</keyword>
<dbReference type="GO" id="GO:0000976">
    <property type="term" value="F:transcription cis-regulatory region binding"/>
    <property type="evidence" value="ECO:0007669"/>
    <property type="project" value="TreeGrafter"/>
</dbReference>
<dbReference type="SMART" id="SM00448">
    <property type="entry name" value="REC"/>
    <property type="match status" value="1"/>
</dbReference>
<dbReference type="Proteomes" id="UP000325684">
    <property type="component" value="Unassembled WGS sequence"/>
</dbReference>
<keyword evidence="4 9" id="KW-0238">DNA-binding</keyword>
<keyword evidence="1 6" id="KW-0597">Phosphoprotein</keyword>
<keyword evidence="10" id="KW-1185">Reference proteome</keyword>
<feature type="modified residue" description="4-aspartylphosphate" evidence="6">
    <location>
        <position position="67"/>
    </location>
</feature>
<evidence type="ECO:0000256" key="4">
    <source>
        <dbReference type="ARBA" id="ARBA00023125"/>
    </source>
</evidence>
<evidence type="ECO:0000256" key="5">
    <source>
        <dbReference type="ARBA" id="ARBA00023163"/>
    </source>
</evidence>
<feature type="domain" description="HTH luxR-type" evidence="7">
    <location>
        <begin position="288"/>
        <end position="353"/>
    </location>
</feature>
<dbReference type="SUPFAM" id="SSF46894">
    <property type="entry name" value="C-terminal effector domain of the bipartite response regulators"/>
    <property type="match status" value="1"/>
</dbReference>
<dbReference type="EMBL" id="VCMV01000006">
    <property type="protein sequence ID" value="KAB0268416.1"/>
    <property type="molecule type" value="Genomic_DNA"/>
</dbReference>
<evidence type="ECO:0000256" key="2">
    <source>
        <dbReference type="ARBA" id="ARBA00023012"/>
    </source>
</evidence>
<reference evidence="9 10" key="1">
    <citation type="journal article" date="2019" name="Microorganisms">
        <title>Genome Insights into the Novel Species Microvirga brassicacearum, a Rapeseed Endophyte with Biotechnological Potential.</title>
        <authorList>
            <person name="Jimenez-Gomez A."/>
            <person name="Saati-Santamaria Z."/>
            <person name="Igual J.M."/>
            <person name="Rivas R."/>
            <person name="Mateos P.F."/>
            <person name="Garcia-Fraile P."/>
        </authorList>
    </citation>
    <scope>NUCLEOTIDE SEQUENCE [LARGE SCALE GENOMIC DNA]</scope>
    <source>
        <strain evidence="9 10">CDVBN77</strain>
    </source>
</reference>
<dbReference type="OrthoDB" id="7444822at2"/>
<evidence type="ECO:0000259" key="7">
    <source>
        <dbReference type="PROSITE" id="PS50043"/>
    </source>
</evidence>
<comment type="caution">
    <text evidence="9">The sequence shown here is derived from an EMBL/GenBank/DDBJ whole genome shotgun (WGS) entry which is preliminary data.</text>
</comment>
<evidence type="ECO:0000256" key="1">
    <source>
        <dbReference type="ARBA" id="ARBA00022553"/>
    </source>
</evidence>
<dbReference type="InterPro" id="IPR039420">
    <property type="entry name" value="WalR-like"/>
</dbReference>
<dbReference type="Pfam" id="PF00072">
    <property type="entry name" value="Response_reg"/>
    <property type="match status" value="1"/>
</dbReference>
<evidence type="ECO:0000256" key="6">
    <source>
        <dbReference type="PROSITE-ProRule" id="PRU00169"/>
    </source>
</evidence>
<dbReference type="Gene3D" id="3.40.50.2300">
    <property type="match status" value="1"/>
</dbReference>
<dbReference type="GO" id="GO:0005829">
    <property type="term" value="C:cytosol"/>
    <property type="evidence" value="ECO:0007669"/>
    <property type="project" value="TreeGrafter"/>
</dbReference>
<evidence type="ECO:0000256" key="3">
    <source>
        <dbReference type="ARBA" id="ARBA00023015"/>
    </source>
</evidence>
<accession>A0A5N3PFA3</accession>
<name>A0A5N3PFA3_9HYPH</name>
<dbReference type="InterPro" id="IPR001789">
    <property type="entry name" value="Sig_transdc_resp-reg_receiver"/>
</dbReference>
<organism evidence="9 10">
    <name type="scientific">Microvirga brassicacearum</name>
    <dbReference type="NCBI Taxonomy" id="2580413"/>
    <lineage>
        <taxon>Bacteria</taxon>
        <taxon>Pseudomonadati</taxon>
        <taxon>Pseudomonadota</taxon>
        <taxon>Alphaproteobacteria</taxon>
        <taxon>Hyphomicrobiales</taxon>
        <taxon>Methylobacteriaceae</taxon>
        <taxon>Microvirga</taxon>
    </lineage>
</organism>
<feature type="domain" description="Response regulatory" evidence="8">
    <location>
        <begin position="18"/>
        <end position="135"/>
    </location>
</feature>
<protein>
    <submittedName>
        <fullName evidence="9">DNA-binding response regulator</fullName>
    </submittedName>
</protein>